<dbReference type="EMBL" id="BDGG01000014">
    <property type="protein sequence ID" value="GAV07219.1"/>
    <property type="molecule type" value="Genomic_DNA"/>
</dbReference>
<accession>A0A1D1W825</accession>
<proteinExistence type="predicted"/>
<sequence length="485" mass="54314">MKLPFFLIPWFTSCSVGHEAVAFNSTSTDLPFYLDNSNGDLPASASQAAAALQPAHPSLSSNLDMELDTFLSTLQNDDVAAVSAASKLPPMAGPCNLTACRLPHCYCDATNIPDGLPLNNTPQFILVAFDGAINMHNYDLYQQIFHQDRKNPNGCPIRATFFLSHRWTDYSHVQNLYAMGHEIALRGVALTGDEANATYENFAEDIVALQQIAKNFADVRPEDVVGMRAPYLKTEGDDQFLAAYDSKLLYDTSILNPSVKPLWPFTLDYALPFTCPPWAPRCPLLSYPGLWEIPVTRLIGPAGVPYGFYTAYEFSKNPIEIAQVLMKFLQGHYTSNRAPLTLNGLSYWLATAEYRLGFELFLEQALQLPDVWFVTSSQLIHWMQRPAGLDSINDFEALQCPAEHRRPDVDLCQTPRSCKTYLEGEEIYFATCRRCPFTFPWTGNYNGCFNDPCPTPVVEYIDTADSNTLHALFLLFSLLITIAHY</sequence>
<evidence type="ECO:0000313" key="1">
    <source>
        <dbReference type="EMBL" id="GAV07219.1"/>
    </source>
</evidence>
<evidence type="ECO:0008006" key="3">
    <source>
        <dbReference type="Google" id="ProtNLM"/>
    </source>
</evidence>
<dbReference type="PANTHER" id="PTHR45985">
    <property type="match status" value="1"/>
</dbReference>
<name>A0A1D1W825_RAMVA</name>
<dbReference type="InterPro" id="IPR052740">
    <property type="entry name" value="CE4"/>
</dbReference>
<dbReference type="Gene3D" id="3.20.20.370">
    <property type="entry name" value="Glycoside hydrolase/deacetylase"/>
    <property type="match status" value="1"/>
</dbReference>
<dbReference type="SUPFAM" id="SSF88713">
    <property type="entry name" value="Glycoside hydrolase/deacetylase"/>
    <property type="match status" value="1"/>
</dbReference>
<comment type="caution">
    <text evidence="1">The sequence shown here is derived from an EMBL/GenBank/DDBJ whole genome shotgun (WGS) entry which is preliminary data.</text>
</comment>
<dbReference type="PANTHER" id="PTHR45985:SF3">
    <property type="entry name" value="CHITIN DEACETYLASE-LIKE 4"/>
    <property type="match status" value="1"/>
</dbReference>
<dbReference type="OrthoDB" id="504708at2759"/>
<dbReference type="AlphaFoldDB" id="A0A1D1W825"/>
<dbReference type="InterPro" id="IPR011330">
    <property type="entry name" value="Glyco_hydro/deAcase_b/a-brl"/>
</dbReference>
<dbReference type="STRING" id="947166.A0A1D1W825"/>
<reference evidence="1 2" key="1">
    <citation type="journal article" date="2016" name="Nat. Commun.">
        <title>Extremotolerant tardigrade genome and improved radiotolerance of human cultured cells by tardigrade-unique protein.</title>
        <authorList>
            <person name="Hashimoto T."/>
            <person name="Horikawa D.D."/>
            <person name="Saito Y."/>
            <person name="Kuwahara H."/>
            <person name="Kozuka-Hata H."/>
            <person name="Shin-I T."/>
            <person name="Minakuchi Y."/>
            <person name="Ohishi K."/>
            <person name="Motoyama A."/>
            <person name="Aizu T."/>
            <person name="Enomoto A."/>
            <person name="Kondo K."/>
            <person name="Tanaka S."/>
            <person name="Hara Y."/>
            <person name="Koshikawa S."/>
            <person name="Sagara H."/>
            <person name="Miura T."/>
            <person name="Yokobori S."/>
            <person name="Miyagawa K."/>
            <person name="Suzuki Y."/>
            <person name="Kubo T."/>
            <person name="Oyama M."/>
            <person name="Kohara Y."/>
            <person name="Fujiyama A."/>
            <person name="Arakawa K."/>
            <person name="Katayama T."/>
            <person name="Toyoda A."/>
            <person name="Kunieda T."/>
        </authorList>
    </citation>
    <scope>NUCLEOTIDE SEQUENCE [LARGE SCALE GENOMIC DNA]</scope>
    <source>
        <strain evidence="1 2">YOKOZUNA-1</strain>
    </source>
</reference>
<protein>
    <recommendedName>
        <fullName evidence="3">NodB homology domain-containing protein</fullName>
    </recommendedName>
</protein>
<dbReference type="GO" id="GO:0005975">
    <property type="term" value="P:carbohydrate metabolic process"/>
    <property type="evidence" value="ECO:0007669"/>
    <property type="project" value="InterPro"/>
</dbReference>
<evidence type="ECO:0000313" key="2">
    <source>
        <dbReference type="Proteomes" id="UP000186922"/>
    </source>
</evidence>
<dbReference type="Proteomes" id="UP000186922">
    <property type="component" value="Unassembled WGS sequence"/>
</dbReference>
<keyword evidence="2" id="KW-1185">Reference proteome</keyword>
<gene>
    <name evidence="1" type="primary">RvY_17087-1</name>
    <name evidence="1" type="synonym">RvY_17087.1</name>
    <name evidence="1" type="ORF">RvY_17087</name>
</gene>
<organism evidence="1 2">
    <name type="scientific">Ramazzottius varieornatus</name>
    <name type="common">Water bear</name>
    <name type="synonym">Tardigrade</name>
    <dbReference type="NCBI Taxonomy" id="947166"/>
    <lineage>
        <taxon>Eukaryota</taxon>
        <taxon>Metazoa</taxon>
        <taxon>Ecdysozoa</taxon>
        <taxon>Tardigrada</taxon>
        <taxon>Eutardigrada</taxon>
        <taxon>Parachela</taxon>
        <taxon>Hypsibioidea</taxon>
        <taxon>Ramazzottiidae</taxon>
        <taxon>Ramazzottius</taxon>
    </lineage>
</organism>